<dbReference type="SMART" id="SM00421">
    <property type="entry name" value="HTH_LUXR"/>
    <property type="match status" value="1"/>
</dbReference>
<evidence type="ECO:0000256" key="1">
    <source>
        <dbReference type="ARBA" id="ARBA00022553"/>
    </source>
</evidence>
<keyword evidence="1 5" id="KW-0597">Phosphoprotein</keyword>
<evidence type="ECO:0000256" key="3">
    <source>
        <dbReference type="ARBA" id="ARBA00023125"/>
    </source>
</evidence>
<dbReference type="InterPro" id="IPR016032">
    <property type="entry name" value="Sig_transdc_resp-reg_C-effctor"/>
</dbReference>
<evidence type="ECO:0000313" key="9">
    <source>
        <dbReference type="Proteomes" id="UP001602119"/>
    </source>
</evidence>
<dbReference type="PROSITE" id="PS50043">
    <property type="entry name" value="HTH_LUXR_2"/>
    <property type="match status" value="1"/>
</dbReference>
<dbReference type="Pfam" id="PF00196">
    <property type="entry name" value="GerE"/>
    <property type="match status" value="1"/>
</dbReference>
<evidence type="ECO:0000256" key="4">
    <source>
        <dbReference type="ARBA" id="ARBA00023163"/>
    </source>
</evidence>
<reference evidence="8 9" key="1">
    <citation type="submission" date="2024-10" db="EMBL/GenBank/DDBJ databases">
        <title>The Natural Products Discovery Center: Release of the First 8490 Sequenced Strains for Exploring Actinobacteria Biosynthetic Diversity.</title>
        <authorList>
            <person name="Kalkreuter E."/>
            <person name="Kautsar S.A."/>
            <person name="Yang D."/>
            <person name="Bader C.D."/>
            <person name="Teijaro C.N."/>
            <person name="Fluegel L."/>
            <person name="Davis C.M."/>
            <person name="Simpson J.R."/>
            <person name="Lauterbach L."/>
            <person name="Steele A.D."/>
            <person name="Gui C."/>
            <person name="Meng S."/>
            <person name="Li G."/>
            <person name="Viehrig K."/>
            <person name="Ye F."/>
            <person name="Su P."/>
            <person name="Kiefer A.F."/>
            <person name="Nichols A."/>
            <person name="Cepeda A.J."/>
            <person name="Yan W."/>
            <person name="Fan B."/>
            <person name="Jiang Y."/>
            <person name="Adhikari A."/>
            <person name="Zheng C.-J."/>
            <person name="Schuster L."/>
            <person name="Cowan T.M."/>
            <person name="Smanski M.J."/>
            <person name="Chevrette M.G."/>
            <person name="De Carvalho L.P.S."/>
            <person name="Shen B."/>
        </authorList>
    </citation>
    <scope>NUCLEOTIDE SEQUENCE [LARGE SCALE GENOMIC DNA]</scope>
    <source>
        <strain evidence="8 9">NPDC001281</strain>
    </source>
</reference>
<dbReference type="CDD" id="cd17535">
    <property type="entry name" value="REC_NarL-like"/>
    <property type="match status" value="1"/>
</dbReference>
<dbReference type="Pfam" id="PF00072">
    <property type="entry name" value="Response_reg"/>
    <property type="match status" value="1"/>
</dbReference>
<keyword evidence="9" id="KW-1185">Reference proteome</keyword>
<evidence type="ECO:0000256" key="2">
    <source>
        <dbReference type="ARBA" id="ARBA00023015"/>
    </source>
</evidence>
<dbReference type="SUPFAM" id="SSF46894">
    <property type="entry name" value="C-terminal effector domain of the bipartite response regulators"/>
    <property type="match status" value="1"/>
</dbReference>
<dbReference type="InterPro" id="IPR000792">
    <property type="entry name" value="Tscrpt_reg_LuxR_C"/>
</dbReference>
<protein>
    <submittedName>
        <fullName evidence="8">Response regulator</fullName>
    </submittedName>
</protein>
<sequence length="219" mass="23478">MIRVMVVDDERMVCAYLSALLATAGDIEVVAQAYDGAEAVEKAMAHRVDVVLLDVRMPVVDGLAAAERLARLPNPPKVVMLTTFDLEEYVHRALRAHAVGFLLKEADPEVIVAAVRAAATGGAMLAPSVTRRLLAEFTRTEAAARHEARRAVAALTARERDVLTGLGEGLSNAEIAARLFLEDTTIKGYVSRVLTKLDCANRTQAALVAHDAGLVARRG</sequence>
<dbReference type="RefSeq" id="WP_387340658.1">
    <property type="nucleotide sequence ID" value="NZ_JBIAXI010000002.1"/>
</dbReference>
<name>A0ABW6UZ85_MICFU</name>
<organism evidence="8 9">
    <name type="scientific">Microtetraspora fusca</name>
    <dbReference type="NCBI Taxonomy" id="1997"/>
    <lineage>
        <taxon>Bacteria</taxon>
        <taxon>Bacillati</taxon>
        <taxon>Actinomycetota</taxon>
        <taxon>Actinomycetes</taxon>
        <taxon>Streptosporangiales</taxon>
        <taxon>Streptosporangiaceae</taxon>
        <taxon>Microtetraspora</taxon>
    </lineage>
</organism>
<comment type="caution">
    <text evidence="8">The sequence shown here is derived from an EMBL/GenBank/DDBJ whole genome shotgun (WGS) entry which is preliminary data.</text>
</comment>
<keyword evidence="4" id="KW-0804">Transcription</keyword>
<dbReference type="PANTHER" id="PTHR43214:SF24">
    <property type="entry name" value="TRANSCRIPTIONAL REGULATORY PROTEIN NARL-RELATED"/>
    <property type="match status" value="1"/>
</dbReference>
<feature type="modified residue" description="4-aspartylphosphate" evidence="5">
    <location>
        <position position="54"/>
    </location>
</feature>
<dbReference type="PROSITE" id="PS00622">
    <property type="entry name" value="HTH_LUXR_1"/>
    <property type="match status" value="1"/>
</dbReference>
<dbReference type="Proteomes" id="UP001602119">
    <property type="component" value="Unassembled WGS sequence"/>
</dbReference>
<dbReference type="InterPro" id="IPR039420">
    <property type="entry name" value="WalR-like"/>
</dbReference>
<dbReference type="CDD" id="cd06170">
    <property type="entry name" value="LuxR_C_like"/>
    <property type="match status" value="1"/>
</dbReference>
<gene>
    <name evidence="8" type="ORF">ACFY05_04705</name>
</gene>
<dbReference type="SUPFAM" id="SSF52172">
    <property type="entry name" value="CheY-like"/>
    <property type="match status" value="1"/>
</dbReference>
<evidence type="ECO:0000259" key="7">
    <source>
        <dbReference type="PROSITE" id="PS50110"/>
    </source>
</evidence>
<accession>A0ABW6UZ85</accession>
<dbReference type="InterPro" id="IPR001789">
    <property type="entry name" value="Sig_transdc_resp-reg_receiver"/>
</dbReference>
<dbReference type="InterPro" id="IPR058245">
    <property type="entry name" value="NreC/VraR/RcsB-like_REC"/>
</dbReference>
<evidence type="ECO:0000259" key="6">
    <source>
        <dbReference type="PROSITE" id="PS50043"/>
    </source>
</evidence>
<proteinExistence type="predicted"/>
<evidence type="ECO:0000313" key="8">
    <source>
        <dbReference type="EMBL" id="MFF4772138.1"/>
    </source>
</evidence>
<dbReference type="InterPro" id="IPR011006">
    <property type="entry name" value="CheY-like_superfamily"/>
</dbReference>
<dbReference type="PROSITE" id="PS50110">
    <property type="entry name" value="RESPONSE_REGULATORY"/>
    <property type="match status" value="1"/>
</dbReference>
<feature type="domain" description="Response regulatory" evidence="7">
    <location>
        <begin position="3"/>
        <end position="119"/>
    </location>
</feature>
<dbReference type="PRINTS" id="PR00038">
    <property type="entry name" value="HTHLUXR"/>
</dbReference>
<evidence type="ECO:0000256" key="5">
    <source>
        <dbReference type="PROSITE-ProRule" id="PRU00169"/>
    </source>
</evidence>
<keyword evidence="2" id="KW-0805">Transcription regulation</keyword>
<dbReference type="Gene3D" id="3.40.50.2300">
    <property type="match status" value="1"/>
</dbReference>
<feature type="domain" description="HTH luxR-type" evidence="6">
    <location>
        <begin position="148"/>
        <end position="213"/>
    </location>
</feature>
<keyword evidence="3" id="KW-0238">DNA-binding</keyword>
<dbReference type="PANTHER" id="PTHR43214">
    <property type="entry name" value="TWO-COMPONENT RESPONSE REGULATOR"/>
    <property type="match status" value="1"/>
</dbReference>
<dbReference type="SMART" id="SM00448">
    <property type="entry name" value="REC"/>
    <property type="match status" value="1"/>
</dbReference>
<dbReference type="EMBL" id="JBIAXI010000002">
    <property type="protein sequence ID" value="MFF4772138.1"/>
    <property type="molecule type" value="Genomic_DNA"/>
</dbReference>